<dbReference type="InterPro" id="IPR011856">
    <property type="entry name" value="tRNA_endonuc-like_dom_sf"/>
</dbReference>
<dbReference type="InterPro" id="IPR003509">
    <property type="entry name" value="UPF0102_YraN-like"/>
</dbReference>
<dbReference type="Proteomes" id="UP001161388">
    <property type="component" value="Unassembled WGS sequence"/>
</dbReference>
<dbReference type="Pfam" id="PF02021">
    <property type="entry name" value="UPF0102"/>
    <property type="match status" value="1"/>
</dbReference>
<dbReference type="InterPro" id="IPR011335">
    <property type="entry name" value="Restrct_endonuc-II-like"/>
</dbReference>
<comment type="similarity">
    <text evidence="1 2">Belongs to the UPF0102 family.</text>
</comment>
<evidence type="ECO:0000313" key="3">
    <source>
        <dbReference type="EMBL" id="GLQ27907.1"/>
    </source>
</evidence>
<dbReference type="EMBL" id="BSNL01000001">
    <property type="protein sequence ID" value="GLQ27907.1"/>
    <property type="molecule type" value="Genomic_DNA"/>
</dbReference>
<organism evidence="3 4">
    <name type="scientific">Sulfitobacter pacificus</name>
    <dbReference type="NCBI Taxonomy" id="1499314"/>
    <lineage>
        <taxon>Bacteria</taxon>
        <taxon>Pseudomonadati</taxon>
        <taxon>Pseudomonadota</taxon>
        <taxon>Alphaproteobacteria</taxon>
        <taxon>Rhodobacterales</taxon>
        <taxon>Roseobacteraceae</taxon>
        <taxon>Sulfitobacter</taxon>
    </lineage>
</organism>
<dbReference type="PANTHER" id="PTHR34039">
    <property type="entry name" value="UPF0102 PROTEIN YRAN"/>
    <property type="match status" value="1"/>
</dbReference>
<keyword evidence="4" id="KW-1185">Reference proteome</keyword>
<accession>A0ABQ5VLA0</accession>
<comment type="caution">
    <text evidence="3">The sequence shown here is derived from an EMBL/GenBank/DDBJ whole genome shotgun (WGS) entry which is preliminary data.</text>
</comment>
<gene>
    <name evidence="3" type="ORF">GCM10007927_27100</name>
</gene>
<protein>
    <recommendedName>
        <fullName evidence="2">UPF0102 protein GCM10007927_27100</fullName>
    </recommendedName>
</protein>
<name>A0ABQ5VLA0_9RHOB</name>
<dbReference type="HAMAP" id="MF_00048">
    <property type="entry name" value="UPF0102"/>
    <property type="match status" value="1"/>
</dbReference>
<sequence length="126" mass="13987">MAVANARHHRGRMAYHAGLAAELRIAQDYERRGFAIARRRWRGAGGEIDLILRDGNGLIFVEVKKSRNLARAAKSLSPRQMQRIYASAEEFLGTEPLGSLTDVRFDVALVDGRGDLQIIENAFGHG</sequence>
<proteinExistence type="inferred from homology"/>
<evidence type="ECO:0000256" key="2">
    <source>
        <dbReference type="HAMAP-Rule" id="MF_00048"/>
    </source>
</evidence>
<reference evidence="3" key="2">
    <citation type="submission" date="2023-01" db="EMBL/GenBank/DDBJ databases">
        <title>Draft genome sequence of Sulfitobacter pacificus strain NBRC 109915.</title>
        <authorList>
            <person name="Sun Q."/>
            <person name="Mori K."/>
        </authorList>
    </citation>
    <scope>NUCLEOTIDE SEQUENCE</scope>
    <source>
        <strain evidence="3">NBRC 109915</strain>
    </source>
</reference>
<evidence type="ECO:0000256" key="1">
    <source>
        <dbReference type="ARBA" id="ARBA00006738"/>
    </source>
</evidence>
<reference evidence="3" key="1">
    <citation type="journal article" date="2014" name="Int. J. Syst. Evol. Microbiol.">
        <title>Complete genome of a new Firmicutes species belonging to the dominant human colonic microbiota ('Ruminococcus bicirculans') reveals two chromosomes and a selective capacity to utilize plant glucans.</title>
        <authorList>
            <consortium name="NISC Comparative Sequencing Program"/>
            <person name="Wegmann U."/>
            <person name="Louis P."/>
            <person name="Goesmann A."/>
            <person name="Henrissat B."/>
            <person name="Duncan S.H."/>
            <person name="Flint H.J."/>
        </authorList>
    </citation>
    <scope>NUCLEOTIDE SEQUENCE</scope>
    <source>
        <strain evidence="3">NBRC 109915</strain>
    </source>
</reference>
<dbReference type="Gene3D" id="3.40.1350.10">
    <property type="match status" value="1"/>
</dbReference>
<dbReference type="SUPFAM" id="SSF52980">
    <property type="entry name" value="Restriction endonuclease-like"/>
    <property type="match status" value="1"/>
</dbReference>
<dbReference type="PANTHER" id="PTHR34039:SF1">
    <property type="entry name" value="UPF0102 PROTEIN YRAN"/>
    <property type="match status" value="1"/>
</dbReference>
<dbReference type="RefSeq" id="WP_284374256.1">
    <property type="nucleotide sequence ID" value="NZ_BSNL01000001.1"/>
</dbReference>
<evidence type="ECO:0000313" key="4">
    <source>
        <dbReference type="Proteomes" id="UP001161388"/>
    </source>
</evidence>